<evidence type="ECO:0000313" key="2">
    <source>
        <dbReference type="EMBL" id="WCT72116.1"/>
    </source>
</evidence>
<name>A0ABY7TH18_9SPHN</name>
<keyword evidence="1" id="KW-0732">Signal</keyword>
<evidence type="ECO:0008006" key="4">
    <source>
        <dbReference type="Google" id="ProtNLM"/>
    </source>
</evidence>
<reference evidence="2 3" key="1">
    <citation type="submission" date="2023-02" db="EMBL/GenBank/DDBJ databases">
        <title>Genome sequence of Sphingomonas naphthae.</title>
        <authorList>
            <person name="Kim S."/>
            <person name="Heo J."/>
            <person name="Kwon S.-W."/>
        </authorList>
    </citation>
    <scope>NUCLEOTIDE SEQUENCE [LARGE SCALE GENOMIC DNA]</scope>
    <source>
        <strain evidence="2 3">KACC 18716</strain>
    </source>
</reference>
<gene>
    <name evidence="2" type="ORF">PQ455_10710</name>
</gene>
<evidence type="ECO:0000256" key="1">
    <source>
        <dbReference type="SAM" id="SignalP"/>
    </source>
</evidence>
<dbReference type="RefSeq" id="WP_273686068.1">
    <property type="nucleotide sequence ID" value="NZ_CP117411.1"/>
</dbReference>
<feature type="signal peptide" evidence="1">
    <location>
        <begin position="1"/>
        <end position="20"/>
    </location>
</feature>
<feature type="chain" id="PRO_5046959130" description="TIGR03067 domain-containing protein" evidence="1">
    <location>
        <begin position="21"/>
        <end position="127"/>
    </location>
</feature>
<protein>
    <recommendedName>
        <fullName evidence="4">TIGR03067 domain-containing protein</fullName>
    </recommendedName>
</protein>
<keyword evidence="3" id="KW-1185">Reference proteome</keyword>
<dbReference type="Proteomes" id="UP001220395">
    <property type="component" value="Chromosome"/>
</dbReference>
<accession>A0ABY7TH18</accession>
<organism evidence="2 3">
    <name type="scientific">Sphingomonas naphthae</name>
    <dbReference type="NCBI Taxonomy" id="1813468"/>
    <lineage>
        <taxon>Bacteria</taxon>
        <taxon>Pseudomonadati</taxon>
        <taxon>Pseudomonadota</taxon>
        <taxon>Alphaproteobacteria</taxon>
        <taxon>Sphingomonadales</taxon>
        <taxon>Sphingomonadaceae</taxon>
        <taxon>Sphingomonas</taxon>
    </lineage>
</organism>
<dbReference type="EMBL" id="CP117411">
    <property type="protein sequence ID" value="WCT72116.1"/>
    <property type="molecule type" value="Genomic_DNA"/>
</dbReference>
<sequence>MRVLLGMMGLIAAVAAPAAAADKENPLLGAWAREAGPEQDWQPGDPRQQLTFTSDSMVIGTGEGIALRGYSVHQTTVKAQTRGGAVYLFRMAGPDRMCMVPAWGGARGDATSRCYVRRQVRYDPTLV</sequence>
<evidence type="ECO:0000313" key="3">
    <source>
        <dbReference type="Proteomes" id="UP001220395"/>
    </source>
</evidence>
<proteinExistence type="predicted"/>